<dbReference type="PROSITE" id="PS50294">
    <property type="entry name" value="WD_REPEATS_REGION"/>
    <property type="match status" value="2"/>
</dbReference>
<evidence type="ECO:0000313" key="4">
    <source>
        <dbReference type="Proteomes" id="UP001501009"/>
    </source>
</evidence>
<dbReference type="PROSITE" id="PS50082">
    <property type="entry name" value="WD_REPEATS_2"/>
    <property type="match status" value="3"/>
</dbReference>
<evidence type="ECO:0000256" key="1">
    <source>
        <dbReference type="PROSITE-ProRule" id="PRU00221"/>
    </source>
</evidence>
<keyword evidence="4" id="KW-1185">Reference proteome</keyword>
<organism evidence="3 4">
    <name type="scientific">Streptomyces coacervatus</name>
    <dbReference type="NCBI Taxonomy" id="647381"/>
    <lineage>
        <taxon>Bacteria</taxon>
        <taxon>Bacillati</taxon>
        <taxon>Actinomycetota</taxon>
        <taxon>Actinomycetes</taxon>
        <taxon>Kitasatosporales</taxon>
        <taxon>Streptomycetaceae</taxon>
        <taxon>Streptomyces</taxon>
    </lineage>
</organism>
<feature type="repeat" description="WD" evidence="1">
    <location>
        <begin position="668"/>
        <end position="699"/>
    </location>
</feature>
<evidence type="ECO:0000259" key="2">
    <source>
        <dbReference type="SMART" id="SM00530"/>
    </source>
</evidence>
<dbReference type="SUPFAM" id="SSF52540">
    <property type="entry name" value="P-loop containing nucleoside triphosphate hydrolases"/>
    <property type="match status" value="1"/>
</dbReference>
<dbReference type="SMART" id="SM00320">
    <property type="entry name" value="WD40"/>
    <property type="match status" value="11"/>
</dbReference>
<keyword evidence="1" id="KW-0853">WD repeat</keyword>
<dbReference type="PANTHER" id="PTHR19879:SF9">
    <property type="entry name" value="TRANSCRIPTION INITIATION FACTOR TFIID SUBUNIT 5"/>
    <property type="match status" value="1"/>
</dbReference>
<feature type="domain" description="HTH cro/C1-type" evidence="2">
    <location>
        <begin position="22"/>
        <end position="78"/>
    </location>
</feature>
<gene>
    <name evidence="3" type="ORF">GCM10022403_084210</name>
</gene>
<proteinExistence type="predicted"/>
<name>A0ABP7J9V7_9ACTN</name>
<dbReference type="SUPFAM" id="SSF101908">
    <property type="entry name" value="Putative isomerase YbhE"/>
    <property type="match status" value="1"/>
</dbReference>
<dbReference type="InterPro" id="IPR015943">
    <property type="entry name" value="WD40/YVTN_repeat-like_dom_sf"/>
</dbReference>
<dbReference type="SUPFAM" id="SSF69322">
    <property type="entry name" value="Tricorn protease domain 2"/>
    <property type="match status" value="1"/>
</dbReference>
<dbReference type="EMBL" id="BAABDE010000037">
    <property type="protein sequence ID" value="GAA3839021.1"/>
    <property type="molecule type" value="Genomic_DNA"/>
</dbReference>
<dbReference type="InterPro" id="IPR049052">
    <property type="entry name" value="nSTAND1"/>
</dbReference>
<dbReference type="Proteomes" id="UP001501009">
    <property type="component" value="Unassembled WGS sequence"/>
</dbReference>
<sequence length="1277" mass="138003">MAGRPEGPLDPSTGPVARFAAELRKLRAEAGSPTYRVMAQRAGQGTSTLSQAAGGERLPTLPVVLAYVRACGGDSEEWEERWRQAAAEAAAGPRAEDEDVEPPYRGLARFEPGDAGLFFGRDELTDRLVQLTCSRRFTAVFGPSGSGKSSLLRAGLIPRLRIPDPAGPQPAALRVLTPGEHPLRTHEQRLTPKDGDGDTWLIVDQFEELYTLCHDPAERDQFIDRLLSATDPGNRLRVVISVRADFLGRCAEHSALTAVLQDGTALAGPMSRDELRQAIVKPAQVAGLIVERSLTARILDEVEGEPGALPLMSHALLETWRRRKGRALVLEAYEAAGALQGAIARTAEDVYSRFTPDQADLARRILLRLITPGEGTPDTRRPAPRAELDFADPTDTAMVLDRLAGARLLTLDHETVDLAHEALITGWPRLGAWINTDRDRLRTHRRLTEATEAWTMLDRDPGALYRGARLGIAEEAFATPGQRRELTAVEEEFLTASLDTRERERKAAVRTTRRLRSLVAALTALLLVACAAVAVSLQERATARSERTTAISRQVAAEADRLRAADVPSSHQDEALAAQLDIAAYRMRPSPQTYTSLVGDATAPLFTEIREQKKDTPSRDYLPNNGRAACDKAHRILALVGNDAIRLWDTTHFTRPKPAGRALPGWQVAMSPDGRVLAVANYDLTVSLWNTADLSHLRRLATLPPPGDSPGNFMAFSHDGNLLVIGGDHVSSLWDVHDNQHPEVLVRSLPADLAAFSPHRPLLATRDPDDGAVRLWDTSHHRRTTVLSAIRGRMTDGDILAFSPDGQTLATGGSDYGQVWLSDISKPRHPRLLHQNQDAHLNGQMSVPGGRSTDAVAYSPDSRLLAVIGDTGIQLWDITVPDTPERLGQPMSRRSQGAIAVAFGPDGRSLIVDDNQTLRVWRLPPLALLGCPALTPAGFSSDGRTMATVCSDGPVQLWDTATPDAPRPVGGGLPGSAAVFAPRGRLLAVESPDNGLRLCDTTDPSHPRRLGRIPVAKGQDVGAMAFGSKGHTLITYEERAGGKDGSAGAVQDDGIRARIWGIADPSRPRPAGTSILREKDLDVAPLTPSADGRMLATSDGGDGIHLWDMSNPTRPVRRGGTLHGSAVAFAPNGHYLAVGSQERTIRLWDTTRPSQPKPLGTPFRADGAVDEAVVSPDSRSLAIRTSEGEIQLWDTSNPLRPSGSGHSFTGQASFVNSLLFNPDSQTLATGAEQGAVRMWILDASRAIRRICAVTGHALTRIAWKQYVAGLPYRPPCP</sequence>
<dbReference type="Pfam" id="PF00400">
    <property type="entry name" value="WD40"/>
    <property type="match status" value="3"/>
</dbReference>
<protein>
    <recommendedName>
        <fullName evidence="2">HTH cro/C1-type domain-containing protein</fullName>
    </recommendedName>
</protein>
<comment type="caution">
    <text evidence="3">The sequence shown here is derived from an EMBL/GenBank/DDBJ whole genome shotgun (WGS) entry which is preliminary data.</text>
</comment>
<dbReference type="InterPro" id="IPR001387">
    <property type="entry name" value="Cro/C1-type_HTH"/>
</dbReference>
<feature type="repeat" description="WD" evidence="1">
    <location>
        <begin position="1208"/>
        <end position="1249"/>
    </location>
</feature>
<dbReference type="RefSeq" id="WP_425579655.1">
    <property type="nucleotide sequence ID" value="NZ_BAABDE010000037.1"/>
</dbReference>
<feature type="repeat" description="WD" evidence="1">
    <location>
        <begin position="1126"/>
        <end position="1149"/>
    </location>
</feature>
<reference evidence="4" key="1">
    <citation type="journal article" date="2019" name="Int. J. Syst. Evol. Microbiol.">
        <title>The Global Catalogue of Microorganisms (GCM) 10K type strain sequencing project: providing services to taxonomists for standard genome sequencing and annotation.</title>
        <authorList>
            <consortium name="The Broad Institute Genomics Platform"/>
            <consortium name="The Broad Institute Genome Sequencing Center for Infectious Disease"/>
            <person name="Wu L."/>
            <person name="Ma J."/>
        </authorList>
    </citation>
    <scope>NUCLEOTIDE SEQUENCE [LARGE SCALE GENOMIC DNA]</scope>
    <source>
        <strain evidence="4">JCM 17138</strain>
    </source>
</reference>
<dbReference type="InterPro" id="IPR027417">
    <property type="entry name" value="P-loop_NTPase"/>
</dbReference>
<accession>A0ABP7J9V7</accession>
<dbReference type="Gene3D" id="2.130.10.10">
    <property type="entry name" value="YVTN repeat-like/Quinoprotein amine dehydrogenase"/>
    <property type="match status" value="5"/>
</dbReference>
<evidence type="ECO:0000313" key="3">
    <source>
        <dbReference type="EMBL" id="GAA3839021.1"/>
    </source>
</evidence>
<dbReference type="SMART" id="SM00530">
    <property type="entry name" value="HTH_XRE"/>
    <property type="match status" value="1"/>
</dbReference>
<dbReference type="Pfam" id="PF20703">
    <property type="entry name" value="nSTAND1"/>
    <property type="match status" value="1"/>
</dbReference>
<dbReference type="PANTHER" id="PTHR19879">
    <property type="entry name" value="TRANSCRIPTION INITIATION FACTOR TFIID"/>
    <property type="match status" value="1"/>
</dbReference>
<dbReference type="InterPro" id="IPR001680">
    <property type="entry name" value="WD40_rpt"/>
</dbReference>